<protein>
    <submittedName>
        <fullName evidence="2">Uncharacterized protein</fullName>
    </submittedName>
</protein>
<name>A0A444XAT6_ARAHY</name>
<dbReference type="Proteomes" id="UP000289738">
    <property type="component" value="Chromosome B10"/>
</dbReference>
<accession>A0A444XAT6</accession>
<dbReference type="AlphaFoldDB" id="A0A444XAT6"/>
<gene>
    <name evidence="2" type="ORF">Ahy_B10g106430</name>
</gene>
<feature type="transmembrane region" description="Helical" evidence="1">
    <location>
        <begin position="67"/>
        <end position="90"/>
    </location>
</feature>
<evidence type="ECO:0000313" key="2">
    <source>
        <dbReference type="EMBL" id="RYQ86805.1"/>
    </source>
</evidence>
<keyword evidence="3" id="KW-1185">Reference proteome</keyword>
<feature type="transmembrane region" description="Helical" evidence="1">
    <location>
        <begin position="20"/>
        <end position="39"/>
    </location>
</feature>
<organism evidence="2 3">
    <name type="scientific">Arachis hypogaea</name>
    <name type="common">Peanut</name>
    <dbReference type="NCBI Taxonomy" id="3818"/>
    <lineage>
        <taxon>Eukaryota</taxon>
        <taxon>Viridiplantae</taxon>
        <taxon>Streptophyta</taxon>
        <taxon>Embryophyta</taxon>
        <taxon>Tracheophyta</taxon>
        <taxon>Spermatophyta</taxon>
        <taxon>Magnoliopsida</taxon>
        <taxon>eudicotyledons</taxon>
        <taxon>Gunneridae</taxon>
        <taxon>Pentapetalae</taxon>
        <taxon>rosids</taxon>
        <taxon>fabids</taxon>
        <taxon>Fabales</taxon>
        <taxon>Fabaceae</taxon>
        <taxon>Papilionoideae</taxon>
        <taxon>50 kb inversion clade</taxon>
        <taxon>dalbergioids sensu lato</taxon>
        <taxon>Dalbergieae</taxon>
        <taxon>Pterocarpus clade</taxon>
        <taxon>Arachis</taxon>
    </lineage>
</organism>
<keyword evidence="1" id="KW-0812">Transmembrane</keyword>
<evidence type="ECO:0000256" key="1">
    <source>
        <dbReference type="SAM" id="Phobius"/>
    </source>
</evidence>
<reference evidence="2 3" key="1">
    <citation type="submission" date="2019-01" db="EMBL/GenBank/DDBJ databases">
        <title>Sequencing of cultivated peanut Arachis hypogaea provides insights into genome evolution and oil improvement.</title>
        <authorList>
            <person name="Chen X."/>
        </authorList>
    </citation>
    <scope>NUCLEOTIDE SEQUENCE [LARGE SCALE GENOMIC DNA]</scope>
    <source>
        <strain evidence="3">cv. Fuhuasheng</strain>
        <tissue evidence="2">Leaves</tissue>
    </source>
</reference>
<sequence length="149" mass="17041">MKYVDQKVREIEATRRFDMLAVPATCHSAVYSVLCFNFNNAAKTSEYLFVTLSVIDMKNLVLPQEKVIAISFGYWILVPKHIAFQLVFALEKRRKKKKRTSCFASEVVQGSEQLRSSGSEYFLGESLWSFAALLQLLVPLVETLTMLYT</sequence>
<keyword evidence="1" id="KW-1133">Transmembrane helix</keyword>
<keyword evidence="1" id="KW-0472">Membrane</keyword>
<dbReference type="EMBL" id="SDMP01000020">
    <property type="protein sequence ID" value="RYQ86805.1"/>
    <property type="molecule type" value="Genomic_DNA"/>
</dbReference>
<proteinExistence type="predicted"/>
<evidence type="ECO:0000313" key="3">
    <source>
        <dbReference type="Proteomes" id="UP000289738"/>
    </source>
</evidence>
<comment type="caution">
    <text evidence="2">The sequence shown here is derived from an EMBL/GenBank/DDBJ whole genome shotgun (WGS) entry which is preliminary data.</text>
</comment>